<sequence length="99" mass="11013">MVAQKAFSEYLFEICLPLSVAKSLRMDNFRNFDPQQIASRIAAKEQQSLKTATQIKEMPASSDTGDRASDSLLLTSTFDPDWALDTGFDPVPDRGPRCL</sequence>
<evidence type="ECO:0000313" key="3">
    <source>
        <dbReference type="Proteomes" id="UP000001631"/>
    </source>
</evidence>
<dbReference type="InParanoid" id="C0NJH5"/>
<name>C0NJH5_AJECG</name>
<accession>C0NJH5</accession>
<organism evidence="2 3">
    <name type="scientific">Ajellomyces capsulatus (strain G186AR / H82 / ATCC MYA-2454 / RMSCC 2432)</name>
    <name type="common">Darling's disease fungus</name>
    <name type="synonym">Histoplasma capsulatum</name>
    <dbReference type="NCBI Taxonomy" id="447093"/>
    <lineage>
        <taxon>Eukaryota</taxon>
        <taxon>Fungi</taxon>
        <taxon>Dikarya</taxon>
        <taxon>Ascomycota</taxon>
        <taxon>Pezizomycotina</taxon>
        <taxon>Eurotiomycetes</taxon>
        <taxon>Eurotiomycetidae</taxon>
        <taxon>Onygenales</taxon>
        <taxon>Ajellomycetaceae</taxon>
        <taxon>Histoplasma</taxon>
    </lineage>
</organism>
<protein>
    <submittedName>
        <fullName evidence="2">Uncharacterized protein</fullName>
    </submittedName>
</protein>
<dbReference type="HOGENOM" id="CLU_2319691_0_0_1"/>
<dbReference type="Proteomes" id="UP000001631">
    <property type="component" value="Unassembled WGS sequence"/>
</dbReference>
<reference evidence="2" key="1">
    <citation type="submission" date="2009-02" db="EMBL/GenBank/DDBJ databases">
        <title>The Genome Sequence of Ajellomyces capsulatus strain G186AR.</title>
        <authorList>
            <consortium name="The Broad Institute Genome Sequencing Platform"/>
            <person name="Champion M."/>
            <person name="Cuomo C."/>
            <person name="Ma L.-J."/>
            <person name="Henn M.R."/>
            <person name="Sil A."/>
            <person name="Goldman B."/>
            <person name="Young S.K."/>
            <person name="Kodira C.D."/>
            <person name="Zeng Q."/>
            <person name="Koehrsen M."/>
            <person name="Alvarado L."/>
            <person name="Berlin A."/>
            <person name="Borenstein D."/>
            <person name="Chen Z."/>
            <person name="Engels R."/>
            <person name="Freedman E."/>
            <person name="Gellesch M."/>
            <person name="Goldberg J."/>
            <person name="Griggs A."/>
            <person name="Gujja S."/>
            <person name="Heiman D."/>
            <person name="Hepburn T."/>
            <person name="Howarth C."/>
            <person name="Jen D."/>
            <person name="Larson L."/>
            <person name="Lewis B."/>
            <person name="Mehta T."/>
            <person name="Park D."/>
            <person name="Pearson M."/>
            <person name="Roberts A."/>
            <person name="Saif S."/>
            <person name="Shea T."/>
            <person name="Shenoy N."/>
            <person name="Sisk P."/>
            <person name="Stolte C."/>
            <person name="Sykes S."/>
            <person name="Walk T."/>
            <person name="White J."/>
            <person name="Yandava C."/>
            <person name="Klein B."/>
            <person name="McEwen J.G."/>
            <person name="Puccia R."/>
            <person name="Goldman G.H."/>
            <person name="Felipe M.S."/>
            <person name="Nino-Vega G."/>
            <person name="San-Blas G."/>
            <person name="Taylor J."/>
            <person name="Mendoza L."/>
            <person name="Galagan J."/>
            <person name="Nusbaum C."/>
            <person name="Birren B."/>
        </authorList>
    </citation>
    <scope>NUCLEOTIDE SEQUENCE</scope>
    <source>
        <strain evidence="2">G186AR</strain>
    </source>
</reference>
<dbReference type="GeneID" id="69036321"/>
<evidence type="ECO:0000256" key="1">
    <source>
        <dbReference type="SAM" id="MobiDB-lite"/>
    </source>
</evidence>
<proteinExistence type="predicted"/>
<keyword evidence="3" id="KW-1185">Reference proteome</keyword>
<dbReference type="EMBL" id="GG663366">
    <property type="protein sequence ID" value="EEH08016.1"/>
    <property type="molecule type" value="Genomic_DNA"/>
</dbReference>
<dbReference type="AlphaFoldDB" id="C0NJH5"/>
<feature type="region of interest" description="Disordered" evidence="1">
    <location>
        <begin position="48"/>
        <end position="99"/>
    </location>
</feature>
<gene>
    <name evidence="2" type="ORF">HCBG_03305</name>
</gene>
<dbReference type="RefSeq" id="XP_045288497.1">
    <property type="nucleotide sequence ID" value="XM_045430354.1"/>
</dbReference>
<evidence type="ECO:0000313" key="2">
    <source>
        <dbReference type="EMBL" id="EEH08016.1"/>
    </source>
</evidence>